<dbReference type="InterPro" id="IPR014044">
    <property type="entry name" value="CAP_dom"/>
</dbReference>
<dbReference type="SUPFAM" id="SSF55797">
    <property type="entry name" value="PR-1-like"/>
    <property type="match status" value="1"/>
</dbReference>
<dbReference type="InterPro" id="IPR035940">
    <property type="entry name" value="CAP_sf"/>
</dbReference>
<name>A0AAD9PLC6_9APIC</name>
<evidence type="ECO:0000259" key="1">
    <source>
        <dbReference type="Pfam" id="PF00188"/>
    </source>
</evidence>
<organism evidence="2 3">
    <name type="scientific">Babesia duncani</name>
    <dbReference type="NCBI Taxonomy" id="323732"/>
    <lineage>
        <taxon>Eukaryota</taxon>
        <taxon>Sar</taxon>
        <taxon>Alveolata</taxon>
        <taxon>Apicomplexa</taxon>
        <taxon>Aconoidasida</taxon>
        <taxon>Piroplasmida</taxon>
        <taxon>Babesiidae</taxon>
        <taxon>Babesia</taxon>
    </lineage>
</organism>
<keyword evidence="3" id="KW-1185">Reference proteome</keyword>
<evidence type="ECO:0000313" key="3">
    <source>
        <dbReference type="Proteomes" id="UP001214638"/>
    </source>
</evidence>
<dbReference type="RefSeq" id="XP_067803838.1">
    <property type="nucleotide sequence ID" value="XM_067947274.1"/>
</dbReference>
<accession>A0AAD9PLC6</accession>
<gene>
    <name evidence="2" type="ORF">BdWA1_002246</name>
</gene>
<dbReference type="KEGG" id="bdw:94336544"/>
<proteinExistence type="predicted"/>
<protein>
    <submittedName>
        <fullName evidence="2">Bifunctional CAP domain/CAP superfamily</fullName>
    </submittedName>
</protein>
<dbReference type="Gene3D" id="3.40.33.10">
    <property type="entry name" value="CAP"/>
    <property type="match status" value="1"/>
</dbReference>
<dbReference type="Pfam" id="PF00188">
    <property type="entry name" value="CAP"/>
    <property type="match status" value="1"/>
</dbReference>
<dbReference type="AlphaFoldDB" id="A0AAD9PLC6"/>
<dbReference type="GeneID" id="94336544"/>
<comment type="caution">
    <text evidence="2">The sequence shown here is derived from an EMBL/GenBank/DDBJ whole genome shotgun (WGS) entry which is preliminary data.</text>
</comment>
<feature type="domain" description="SCP" evidence="1">
    <location>
        <begin position="24"/>
        <end position="102"/>
    </location>
</feature>
<evidence type="ECO:0000313" key="2">
    <source>
        <dbReference type="EMBL" id="KAK2196996.1"/>
    </source>
</evidence>
<dbReference type="Proteomes" id="UP001214638">
    <property type="component" value="Unassembled WGS sequence"/>
</dbReference>
<reference evidence="2" key="1">
    <citation type="journal article" date="2023" name="Nat. Microbiol.">
        <title>Babesia duncani multi-omics identifies virulence factors and drug targets.</title>
        <authorList>
            <person name="Singh P."/>
            <person name="Lonardi S."/>
            <person name="Liang Q."/>
            <person name="Vydyam P."/>
            <person name="Khabirova E."/>
            <person name="Fang T."/>
            <person name="Gihaz S."/>
            <person name="Thekkiniath J."/>
            <person name="Munshi M."/>
            <person name="Abel S."/>
            <person name="Ciampossin L."/>
            <person name="Batugedara G."/>
            <person name="Gupta M."/>
            <person name="Lu X.M."/>
            <person name="Lenz T."/>
            <person name="Chakravarty S."/>
            <person name="Cornillot E."/>
            <person name="Hu Y."/>
            <person name="Ma W."/>
            <person name="Gonzalez L.M."/>
            <person name="Sanchez S."/>
            <person name="Estrada K."/>
            <person name="Sanchez-Flores A."/>
            <person name="Montero E."/>
            <person name="Harb O.S."/>
            <person name="Le Roch K.G."/>
            <person name="Mamoun C.B."/>
        </authorList>
    </citation>
    <scope>NUCLEOTIDE SEQUENCE</scope>
    <source>
        <strain evidence="2">WA1</strain>
    </source>
</reference>
<sequence length="106" mass="12517">MNLIFDKNVTGELGKCQLKSTALLYAINGYREWHSAQPLEWNDQLAIYAQKEADSISLNNEDLIHLYYNDKWGSNYFSWQGNKLDEELVARFWYEGHLDYDFEKGN</sequence>
<dbReference type="EMBL" id="JALLKP010000002">
    <property type="protein sequence ID" value="KAK2196996.1"/>
    <property type="molecule type" value="Genomic_DNA"/>
</dbReference>